<dbReference type="EMBL" id="CAJQUM010000001">
    <property type="protein sequence ID" value="CAG4882807.1"/>
    <property type="molecule type" value="Genomic_DNA"/>
</dbReference>
<proteinExistence type="predicted"/>
<gene>
    <name evidence="1" type="ORF">GTOL_10689</name>
</gene>
<evidence type="ECO:0000313" key="1">
    <source>
        <dbReference type="EMBL" id="CAG4882807.1"/>
    </source>
</evidence>
<dbReference type="AlphaFoldDB" id="A0A916J279"/>
<protein>
    <submittedName>
        <fullName evidence="1">Uncharacterized protein</fullName>
    </submittedName>
</protein>
<comment type="caution">
    <text evidence="1">The sequence shown here is derived from an EMBL/GenBank/DDBJ whole genome shotgun (WGS) entry which is preliminary data.</text>
</comment>
<reference evidence="1" key="1">
    <citation type="submission" date="2021-04" db="EMBL/GenBank/DDBJ databases">
        <authorList>
            <person name="Hornung B."/>
        </authorList>
    </citation>
    <scope>NUCLEOTIDE SEQUENCE</scope>
    <source>
        <strain evidence="1">G5G6</strain>
    </source>
</reference>
<evidence type="ECO:0000313" key="2">
    <source>
        <dbReference type="Proteomes" id="UP000742786"/>
    </source>
</evidence>
<organism evidence="1 2">
    <name type="scientific">Georgfuchsia toluolica</name>
    <dbReference type="NCBI Taxonomy" id="424218"/>
    <lineage>
        <taxon>Bacteria</taxon>
        <taxon>Pseudomonadati</taxon>
        <taxon>Pseudomonadota</taxon>
        <taxon>Betaproteobacteria</taxon>
        <taxon>Nitrosomonadales</taxon>
        <taxon>Sterolibacteriaceae</taxon>
        <taxon>Georgfuchsia</taxon>
    </lineage>
</organism>
<accession>A0A916J279</accession>
<dbReference type="Proteomes" id="UP000742786">
    <property type="component" value="Unassembled WGS sequence"/>
</dbReference>
<keyword evidence="2" id="KW-1185">Reference proteome</keyword>
<sequence>MDNRRLSSEEQTWKLARNLYKIRTNPQKGLSPRNPESARMPIFAAALARRGFALVSESVKKRWKARL</sequence>
<name>A0A916J279_9PROT</name>